<feature type="region of interest" description="Disordered" evidence="6">
    <location>
        <begin position="236"/>
        <end position="257"/>
    </location>
</feature>
<keyword evidence="2" id="KW-0805">Transcription regulation</keyword>
<dbReference type="PRINTS" id="PR00040">
    <property type="entry name" value="HTHMERR"/>
</dbReference>
<sequence>MNAYTVSHLALDAGVSVHVVRDYMLRGLLWPVACTAGGYGLFDAAALQRLCFVRAAFQAGIGLDALARLCRALDAADGDGAAMQLVPCCVSSSNAGARPWPASKCSWPQCQPSRHNMRKVCHEQPRAHAGRDAQAVDRLSVGRTGRAYLSLPSADSRRRSCRHDRRRIHRGALGCCSPRADRLVCPVRDAAASGLQGKIMTASLPIKSRHLEICYKSGVSPRTQISRTLPVAPPAANAAKKFRSMPPSPRKARNTSSTSAGWIAMNASWHAPRPPQNPALRLFLTVRSRQVEAYPNLMSGLARNLDDLRCLVQKLTKRGVCIEFVTLPVHHHTRHLARLYNCH</sequence>
<dbReference type="GO" id="GO:0046689">
    <property type="term" value="P:response to mercury ion"/>
    <property type="evidence" value="ECO:0007669"/>
    <property type="project" value="InterPro"/>
</dbReference>
<reference evidence="8" key="1">
    <citation type="journal article" date="2015" name="Nature">
        <title>Complex archaea that bridge the gap between prokaryotes and eukaryotes.</title>
        <authorList>
            <person name="Spang A."/>
            <person name="Saw J.H."/>
            <person name="Jorgensen S.L."/>
            <person name="Zaremba-Niedzwiedzka K."/>
            <person name="Martijn J."/>
            <person name="Lind A.E."/>
            <person name="van Eijk R."/>
            <person name="Schleper C."/>
            <person name="Guy L."/>
            <person name="Ettema T.J."/>
        </authorList>
    </citation>
    <scope>NUCLEOTIDE SEQUENCE</scope>
</reference>
<evidence type="ECO:0000256" key="5">
    <source>
        <dbReference type="ARBA" id="ARBA00032882"/>
    </source>
</evidence>
<dbReference type="GO" id="GO:0003677">
    <property type="term" value="F:DNA binding"/>
    <property type="evidence" value="ECO:0007669"/>
    <property type="project" value="UniProtKB-KW"/>
</dbReference>
<evidence type="ECO:0000256" key="4">
    <source>
        <dbReference type="ARBA" id="ARBA00023163"/>
    </source>
</evidence>
<dbReference type="PROSITE" id="PS50937">
    <property type="entry name" value="HTH_MERR_2"/>
    <property type="match status" value="1"/>
</dbReference>
<evidence type="ECO:0000256" key="1">
    <source>
        <dbReference type="ARBA" id="ARBA00019396"/>
    </source>
</evidence>
<name>A0A0F9YAH5_9ZZZZ</name>
<proteinExistence type="predicted"/>
<dbReference type="Pfam" id="PF13411">
    <property type="entry name" value="MerR_1"/>
    <property type="match status" value="1"/>
</dbReference>
<evidence type="ECO:0000256" key="3">
    <source>
        <dbReference type="ARBA" id="ARBA00023125"/>
    </source>
</evidence>
<protein>
    <recommendedName>
        <fullName evidence="1">HTH-type transcriptional regulator MerD</fullName>
    </recommendedName>
    <alternativeName>
        <fullName evidence="5">Mercuric resistance protein MerD</fullName>
    </alternativeName>
</protein>
<dbReference type="InterPro" id="IPR009061">
    <property type="entry name" value="DNA-bd_dom_put_sf"/>
</dbReference>
<evidence type="ECO:0000259" key="7">
    <source>
        <dbReference type="PROSITE" id="PS50937"/>
    </source>
</evidence>
<dbReference type="InterPro" id="IPR011797">
    <property type="entry name" value="MerD"/>
</dbReference>
<evidence type="ECO:0000256" key="2">
    <source>
        <dbReference type="ARBA" id="ARBA00023015"/>
    </source>
</evidence>
<feature type="domain" description="HTH merR-type" evidence="7">
    <location>
        <begin position="3"/>
        <end position="72"/>
    </location>
</feature>
<keyword evidence="4" id="KW-0804">Transcription</keyword>
<evidence type="ECO:0000313" key="8">
    <source>
        <dbReference type="EMBL" id="KKO01634.1"/>
    </source>
</evidence>
<dbReference type="SUPFAM" id="SSF46955">
    <property type="entry name" value="Putative DNA-binding domain"/>
    <property type="match status" value="1"/>
</dbReference>
<dbReference type="InterPro" id="IPR000551">
    <property type="entry name" value="MerR-type_HTH_dom"/>
</dbReference>
<evidence type="ECO:0000256" key="6">
    <source>
        <dbReference type="SAM" id="MobiDB-lite"/>
    </source>
</evidence>
<gene>
    <name evidence="8" type="ORF">LCGC14_0114410</name>
</gene>
<dbReference type="AlphaFoldDB" id="A0A0F9YAH5"/>
<organism evidence="8">
    <name type="scientific">marine sediment metagenome</name>
    <dbReference type="NCBI Taxonomy" id="412755"/>
    <lineage>
        <taxon>unclassified sequences</taxon>
        <taxon>metagenomes</taxon>
        <taxon>ecological metagenomes</taxon>
    </lineage>
</organism>
<dbReference type="NCBIfam" id="TIGR02054">
    <property type="entry name" value="MerD"/>
    <property type="match status" value="1"/>
</dbReference>
<dbReference type="SMART" id="SM00422">
    <property type="entry name" value="HTH_MERR"/>
    <property type="match status" value="1"/>
</dbReference>
<dbReference type="GO" id="GO:0045892">
    <property type="term" value="P:negative regulation of DNA-templated transcription"/>
    <property type="evidence" value="ECO:0007669"/>
    <property type="project" value="InterPro"/>
</dbReference>
<dbReference type="Gene3D" id="1.10.1660.10">
    <property type="match status" value="1"/>
</dbReference>
<accession>A0A0F9YAH5</accession>
<comment type="caution">
    <text evidence="8">The sequence shown here is derived from an EMBL/GenBank/DDBJ whole genome shotgun (WGS) entry which is preliminary data.</text>
</comment>
<dbReference type="EMBL" id="LAZR01000034">
    <property type="protein sequence ID" value="KKO01634.1"/>
    <property type="molecule type" value="Genomic_DNA"/>
</dbReference>
<keyword evidence="3" id="KW-0238">DNA-binding</keyword>